<feature type="compositionally biased region" description="Basic residues" evidence="1">
    <location>
        <begin position="156"/>
        <end position="178"/>
    </location>
</feature>
<dbReference type="AlphaFoldDB" id="A0A3D8T6Z2"/>
<feature type="compositionally biased region" description="Low complexity" evidence="1">
    <location>
        <begin position="203"/>
        <end position="212"/>
    </location>
</feature>
<feature type="compositionally biased region" description="Low complexity" evidence="1">
    <location>
        <begin position="415"/>
        <end position="428"/>
    </location>
</feature>
<comment type="caution">
    <text evidence="2">The sequence shown here is derived from an EMBL/GenBank/DDBJ whole genome shotgun (WGS) entry which is preliminary data.</text>
</comment>
<reference evidence="2 3" key="1">
    <citation type="journal article" date="2018" name="IMA Fungus">
        <title>IMA Genome-F 9: Draft genome sequence of Annulohypoxylon stygium, Aspergillus mulundensis, Berkeleyomyces basicola (syn. Thielaviopsis basicola), Ceratocystis smalleyi, two Cercospora beticola strains, Coleophoma cylindrospora, Fusarium fracticaudum, Phialophora cf. hyalina, and Morchella septimelata.</title>
        <authorList>
            <person name="Wingfield B.D."/>
            <person name="Bills G.F."/>
            <person name="Dong Y."/>
            <person name="Huang W."/>
            <person name="Nel W.J."/>
            <person name="Swalarsk-Parry B.S."/>
            <person name="Vaghefi N."/>
            <person name="Wilken P.M."/>
            <person name="An Z."/>
            <person name="de Beer Z.W."/>
            <person name="De Vos L."/>
            <person name="Chen L."/>
            <person name="Duong T.A."/>
            <person name="Gao Y."/>
            <person name="Hammerbacher A."/>
            <person name="Kikkert J.R."/>
            <person name="Li Y."/>
            <person name="Li H."/>
            <person name="Li K."/>
            <person name="Li Q."/>
            <person name="Liu X."/>
            <person name="Ma X."/>
            <person name="Naidoo K."/>
            <person name="Pethybridge S.J."/>
            <person name="Sun J."/>
            <person name="Steenkamp E.T."/>
            <person name="van der Nest M.A."/>
            <person name="van Wyk S."/>
            <person name="Wingfield M.J."/>
            <person name="Xiong C."/>
            <person name="Yue Q."/>
            <person name="Zhang X."/>
        </authorList>
    </citation>
    <scope>NUCLEOTIDE SEQUENCE [LARGE SCALE GENOMIC DNA]</scope>
    <source>
        <strain evidence="2 3">BP5796</strain>
    </source>
</reference>
<organism evidence="2 3">
    <name type="scientific">Coleophoma crateriformis</name>
    <dbReference type="NCBI Taxonomy" id="565419"/>
    <lineage>
        <taxon>Eukaryota</taxon>
        <taxon>Fungi</taxon>
        <taxon>Dikarya</taxon>
        <taxon>Ascomycota</taxon>
        <taxon>Pezizomycotina</taxon>
        <taxon>Leotiomycetes</taxon>
        <taxon>Helotiales</taxon>
        <taxon>Dermateaceae</taxon>
        <taxon>Coleophoma</taxon>
    </lineage>
</organism>
<evidence type="ECO:0000313" key="2">
    <source>
        <dbReference type="EMBL" id="RDW94323.1"/>
    </source>
</evidence>
<proteinExistence type="predicted"/>
<accession>A0A3D8T6Z2</accession>
<evidence type="ECO:0000313" key="3">
    <source>
        <dbReference type="Proteomes" id="UP000256328"/>
    </source>
</evidence>
<gene>
    <name evidence="2" type="ORF">BP5796_00086</name>
</gene>
<feature type="region of interest" description="Disordered" evidence="1">
    <location>
        <begin position="137"/>
        <end position="212"/>
    </location>
</feature>
<keyword evidence="3" id="KW-1185">Reference proteome</keyword>
<dbReference type="Proteomes" id="UP000256328">
    <property type="component" value="Unassembled WGS sequence"/>
</dbReference>
<feature type="region of interest" description="Disordered" evidence="1">
    <location>
        <begin position="400"/>
        <end position="442"/>
    </location>
</feature>
<evidence type="ECO:0000256" key="1">
    <source>
        <dbReference type="SAM" id="MobiDB-lite"/>
    </source>
</evidence>
<name>A0A3D8T6Z2_9HELO</name>
<feature type="compositionally biased region" description="Polar residues" evidence="1">
    <location>
        <begin position="142"/>
        <end position="153"/>
    </location>
</feature>
<protein>
    <submittedName>
        <fullName evidence="2">Uncharacterized protein</fullName>
    </submittedName>
</protein>
<feature type="compositionally biased region" description="Basic and acidic residues" evidence="1">
    <location>
        <begin position="431"/>
        <end position="442"/>
    </location>
</feature>
<dbReference type="EMBL" id="PDLN01000001">
    <property type="protein sequence ID" value="RDW94323.1"/>
    <property type="molecule type" value="Genomic_DNA"/>
</dbReference>
<sequence>MDLASSTKPSTAAHIRPKEHGVLMPVPQAYFRAGQGEREAVQHPGGTILDFGSEDVTYRFEPEDAFFEQVLEIDNAIRELKESRKGLKETENPFWDFRSNPPQAFAPGEAKWLPSTQVPMYATPSYYQKQQQVPVSWKEQAGTPNNSTTQQGNRFAAHHRGNNRKIYHRGFHKGKRTLQGRSHANRRDEELGHDTPSGHQALTSSSSSTSFASSVIEDHPEYFFDQDFLDPPKMPFDAILERDTNTRQMQAPQSPRPLRQFGTNFAESRPQPELPCPLQDEYRPDYGPYDNFIQPASSLHSTNPSASTGTQPAQQTFPFDQEPHDHFFQQPSCSQISHLPSGNEVRPAQQTLNYSQVSYGRISQKFALPNTNGHHIHTTRLAADSSQGPYGQLLRQTYVPPDEGGQKNSAFPPLATSHSTSGAHTTFSNHDGYHDHSGSYHH</sequence>
<dbReference type="OrthoDB" id="10344655at2759"/>